<evidence type="ECO:0000256" key="1">
    <source>
        <dbReference type="SAM" id="MobiDB-lite"/>
    </source>
</evidence>
<organism evidence="4 5">
    <name type="scientific">Mycolicibacterium arenosum</name>
    <dbReference type="NCBI Taxonomy" id="2952157"/>
    <lineage>
        <taxon>Bacteria</taxon>
        <taxon>Bacillati</taxon>
        <taxon>Actinomycetota</taxon>
        <taxon>Actinomycetes</taxon>
        <taxon>Mycobacteriales</taxon>
        <taxon>Mycobacteriaceae</taxon>
        <taxon>Mycolicibacterium</taxon>
    </lineage>
</organism>
<sequence length="475" mass="50144">MSPRLRITSATVATVVVGASLAIVPPPQALAEPCTGAAAAARPLPNQAFEIPNPSGIAPLNRPIGHKPTGANEAAPAPKLGQLPLMIMKALIPAPVKQNSGQVQQQAAVVPQPAPAPQQQIPAPQPAPAAAAPVPRPLPAGPLTSSVVGMVTGPDSPNKTIERFAITGTDLGIMWDNGDSANRQVLMAFGDTNGYCDVPGKQWRYNALMRTTDRALDRTVAVADGVVGNPYSGSPVWRPGISKQIVNTINRAPSETGIIPTAGVAIGRSQVMNFMSIRNWDSPGSWSTNFSALAVSSDNGENWGVYPNTVRPVGGGHQNFQMGAFLKPGPGDPYLYSFGTPSGRSGSAYVARVAPNLVPDLTKWEYWNGNAWVPSDAAAAAPVIPGPVGEMSAQYNTYLNQYLALYCNGANDVVMRTSPAPQGPWSPEQVLVRSSEIPGGIYAPYLHPWSTGKDLYYNLSQWSTYNVMLLKTTLP</sequence>
<evidence type="ECO:0000313" key="5">
    <source>
        <dbReference type="Proteomes" id="UP001651690"/>
    </source>
</evidence>
<protein>
    <submittedName>
        <fullName evidence="4">DUF4185 domain-containing protein</fullName>
    </submittedName>
</protein>
<feature type="region of interest" description="Disordered" evidence="1">
    <location>
        <begin position="54"/>
        <end position="77"/>
    </location>
</feature>
<reference evidence="4 5" key="1">
    <citation type="submission" date="2022-06" db="EMBL/GenBank/DDBJ databases">
        <title>Mycolicibacterium sp. CAU 1645 isolated from seawater.</title>
        <authorList>
            <person name="Kim W."/>
        </authorList>
    </citation>
    <scope>NUCLEOTIDE SEQUENCE [LARGE SCALE GENOMIC DNA]</scope>
    <source>
        <strain evidence="4 5">CAU 1645</strain>
    </source>
</reference>
<evidence type="ECO:0000256" key="2">
    <source>
        <dbReference type="SAM" id="SignalP"/>
    </source>
</evidence>
<keyword evidence="2" id="KW-0732">Signal</keyword>
<evidence type="ECO:0000259" key="3">
    <source>
        <dbReference type="Pfam" id="PF13810"/>
    </source>
</evidence>
<feature type="chain" id="PRO_5045326743" evidence="2">
    <location>
        <begin position="32"/>
        <end position="475"/>
    </location>
</feature>
<feature type="domain" description="DUF4185" evidence="3">
    <location>
        <begin position="156"/>
        <end position="470"/>
    </location>
</feature>
<evidence type="ECO:0000313" key="4">
    <source>
        <dbReference type="EMBL" id="MCP9273929.1"/>
    </source>
</evidence>
<dbReference type="InterPro" id="IPR025442">
    <property type="entry name" value="DUF4185"/>
</dbReference>
<dbReference type="EMBL" id="JANDBD010000007">
    <property type="protein sequence ID" value="MCP9273929.1"/>
    <property type="molecule type" value="Genomic_DNA"/>
</dbReference>
<dbReference type="RefSeq" id="WP_255061264.1">
    <property type="nucleotide sequence ID" value="NZ_JANDBD010000007.1"/>
</dbReference>
<comment type="caution">
    <text evidence="4">The sequence shown here is derived from an EMBL/GenBank/DDBJ whole genome shotgun (WGS) entry which is preliminary data.</text>
</comment>
<dbReference type="Proteomes" id="UP001651690">
    <property type="component" value="Unassembled WGS sequence"/>
</dbReference>
<name>A0ABT1M6S9_9MYCO</name>
<keyword evidence="5" id="KW-1185">Reference proteome</keyword>
<dbReference type="Pfam" id="PF13810">
    <property type="entry name" value="DUF4185"/>
    <property type="match status" value="1"/>
</dbReference>
<feature type="compositionally biased region" description="Low complexity" evidence="1">
    <location>
        <begin position="103"/>
        <end position="133"/>
    </location>
</feature>
<proteinExistence type="predicted"/>
<feature type="region of interest" description="Disordered" evidence="1">
    <location>
        <begin position="103"/>
        <end position="138"/>
    </location>
</feature>
<gene>
    <name evidence="4" type="ORF">NM203_17205</name>
</gene>
<feature type="signal peptide" evidence="2">
    <location>
        <begin position="1"/>
        <end position="31"/>
    </location>
</feature>
<accession>A0ABT1M6S9</accession>